<dbReference type="PROSITE" id="PS00518">
    <property type="entry name" value="ZF_RING_1"/>
    <property type="match status" value="1"/>
</dbReference>
<feature type="region of interest" description="Disordered" evidence="5">
    <location>
        <begin position="382"/>
        <end position="412"/>
    </location>
</feature>
<comment type="caution">
    <text evidence="6">The sequence shown here is derived from an EMBL/GenBank/DDBJ whole genome shotgun (WGS) entry which is preliminary data.</text>
</comment>
<evidence type="ECO:0000256" key="1">
    <source>
        <dbReference type="ARBA" id="ARBA00022723"/>
    </source>
</evidence>
<proteinExistence type="predicted"/>
<keyword evidence="2" id="KW-0863">Zinc-finger</keyword>
<dbReference type="AlphaFoldDB" id="A0A8H7T2B5"/>
<feature type="region of interest" description="Disordered" evidence="5">
    <location>
        <begin position="318"/>
        <end position="338"/>
    </location>
</feature>
<accession>A0A8H7T2B5</accession>
<keyword evidence="7" id="KW-1185">Reference proteome</keyword>
<dbReference type="PANTHER" id="PTHR14305:SF0">
    <property type="entry name" value="E3 UBIQUITIN-PROTEIN LIGASE CCNB1IP1"/>
    <property type="match status" value="1"/>
</dbReference>
<gene>
    <name evidence="6" type="ORF">IFR04_015849</name>
</gene>
<organism evidence="6 7">
    <name type="scientific">Cadophora malorum</name>
    <dbReference type="NCBI Taxonomy" id="108018"/>
    <lineage>
        <taxon>Eukaryota</taxon>
        <taxon>Fungi</taxon>
        <taxon>Dikarya</taxon>
        <taxon>Ascomycota</taxon>
        <taxon>Pezizomycotina</taxon>
        <taxon>Leotiomycetes</taxon>
        <taxon>Helotiales</taxon>
        <taxon>Ploettnerulaceae</taxon>
        <taxon>Cadophora</taxon>
    </lineage>
</organism>
<evidence type="ECO:0000313" key="7">
    <source>
        <dbReference type="Proteomes" id="UP000664132"/>
    </source>
</evidence>
<evidence type="ECO:0008006" key="8">
    <source>
        <dbReference type="Google" id="ProtNLM"/>
    </source>
</evidence>
<sequence length="412" mass="44695">MIIPPSNAGEAKMSTFEFTLRCNSLKCRKEVSGLAVVTTCSHIYCPECANILQLFSVRDGQRPICTACDGQLSNPEDVVGVNLSPSEDYKSCVLSGLSPTVILECAGRALSFWAYQTNSEITYQEYRAKNLTDKYTMLNTQVDKVVHDANSEISNLRNSISNMEADQDSLRRKVEELNFALREKNRKYLQTQELYDKLKRRAMLGQVQDAASDEVDNAIQASVSANHFADKVGNQTMRPPPPPLFTGQQNRDVHRTGASVASGSNAPRMVRGGESEWAGFGSQASSNQNFPMQTPSSNHQRLASYPMLGLGLGLQSNGVSTTPQTQSRVSPRQPLVSVNGNNQGLSGFAGYGMSAGLKVSNPPGTATGGLPRPVMRSRVAQRNASGGFPSNQNSAYRPTSTTNMFANGNSLY</sequence>
<dbReference type="OrthoDB" id="441210at2759"/>
<keyword evidence="4" id="KW-0175">Coiled coil</keyword>
<keyword evidence="3" id="KW-0862">Zinc</keyword>
<keyword evidence="1" id="KW-0479">Metal-binding</keyword>
<name>A0A8H7T2B5_9HELO</name>
<feature type="coiled-coil region" evidence="4">
    <location>
        <begin position="146"/>
        <end position="201"/>
    </location>
</feature>
<evidence type="ECO:0000256" key="5">
    <source>
        <dbReference type="SAM" id="MobiDB-lite"/>
    </source>
</evidence>
<evidence type="ECO:0000256" key="2">
    <source>
        <dbReference type="ARBA" id="ARBA00022771"/>
    </source>
</evidence>
<evidence type="ECO:0000256" key="3">
    <source>
        <dbReference type="ARBA" id="ARBA00022833"/>
    </source>
</evidence>
<protein>
    <recommendedName>
        <fullName evidence="8">RING-type domain-containing protein</fullName>
    </recommendedName>
</protein>
<dbReference type="PANTHER" id="PTHR14305">
    <property type="entry name" value="E3 UBIQUITIN-PROTEIN LIGASE CCNB1IP1"/>
    <property type="match status" value="1"/>
</dbReference>
<reference evidence="6" key="1">
    <citation type="submission" date="2021-02" db="EMBL/GenBank/DDBJ databases">
        <title>Genome sequence Cadophora malorum strain M34.</title>
        <authorList>
            <person name="Stefanovic E."/>
            <person name="Vu D."/>
            <person name="Scully C."/>
            <person name="Dijksterhuis J."/>
            <person name="Roader J."/>
            <person name="Houbraken J."/>
        </authorList>
    </citation>
    <scope>NUCLEOTIDE SEQUENCE</scope>
    <source>
        <strain evidence="6">M34</strain>
    </source>
</reference>
<dbReference type="GO" id="GO:0061630">
    <property type="term" value="F:ubiquitin protein ligase activity"/>
    <property type="evidence" value="ECO:0007669"/>
    <property type="project" value="InterPro"/>
</dbReference>
<dbReference type="EMBL" id="JAFJYH010000536">
    <property type="protein sequence ID" value="KAG4411017.1"/>
    <property type="molecule type" value="Genomic_DNA"/>
</dbReference>
<dbReference type="InterPro" id="IPR017907">
    <property type="entry name" value="Znf_RING_CS"/>
</dbReference>
<evidence type="ECO:0000256" key="4">
    <source>
        <dbReference type="SAM" id="Coils"/>
    </source>
</evidence>
<dbReference type="GO" id="GO:0008270">
    <property type="term" value="F:zinc ion binding"/>
    <property type="evidence" value="ECO:0007669"/>
    <property type="project" value="UniProtKB-KW"/>
</dbReference>
<dbReference type="GO" id="GO:0000795">
    <property type="term" value="C:synaptonemal complex"/>
    <property type="evidence" value="ECO:0007669"/>
    <property type="project" value="InterPro"/>
</dbReference>
<dbReference type="InterPro" id="IPR042448">
    <property type="entry name" value="CCNB1IP1"/>
</dbReference>
<evidence type="ECO:0000313" key="6">
    <source>
        <dbReference type="EMBL" id="KAG4411017.1"/>
    </source>
</evidence>
<dbReference type="GO" id="GO:0007131">
    <property type="term" value="P:reciprocal meiotic recombination"/>
    <property type="evidence" value="ECO:0007669"/>
    <property type="project" value="InterPro"/>
</dbReference>
<dbReference type="Proteomes" id="UP000664132">
    <property type="component" value="Unassembled WGS sequence"/>
</dbReference>